<name>A0A8S5RYM5_9CAUD</name>
<protein>
    <submittedName>
        <fullName evidence="1">Uncharacterized protein</fullName>
    </submittedName>
</protein>
<dbReference type="EMBL" id="BK032510">
    <property type="protein sequence ID" value="DAF43878.1"/>
    <property type="molecule type" value="Genomic_DNA"/>
</dbReference>
<accession>A0A8S5RYM5</accession>
<reference evidence="1" key="1">
    <citation type="journal article" date="2021" name="Proc. Natl. Acad. Sci. U.S.A.">
        <title>A Catalog of Tens of Thousands of Viruses from Human Metagenomes Reveals Hidden Associations with Chronic Diseases.</title>
        <authorList>
            <person name="Tisza M.J."/>
            <person name="Buck C.B."/>
        </authorList>
    </citation>
    <scope>NUCLEOTIDE SEQUENCE</scope>
    <source>
        <strain evidence="1">CtNQV2</strain>
    </source>
</reference>
<evidence type="ECO:0000313" key="1">
    <source>
        <dbReference type="EMBL" id="DAF43878.1"/>
    </source>
</evidence>
<proteinExistence type="predicted"/>
<organism evidence="1">
    <name type="scientific">Myoviridae sp. ctNQV2</name>
    <dbReference type="NCBI Taxonomy" id="2827683"/>
    <lineage>
        <taxon>Viruses</taxon>
        <taxon>Duplodnaviria</taxon>
        <taxon>Heunggongvirae</taxon>
        <taxon>Uroviricota</taxon>
        <taxon>Caudoviricetes</taxon>
    </lineage>
</organism>
<sequence length="117" mass="14199">MEKYLEYLTSYLLEKNPENLKYEKEFKEIVHKLGLIAMYCPDNNKIIFHCKWLIDDNLICGIKFTPKTRYSIPEISEIFYIDEFFKQRKIPFNLSFVEQLYEIVQKEIKNNTDEISK</sequence>